<evidence type="ECO:0000313" key="5">
    <source>
        <dbReference type="EMBL" id="KYC43296.1"/>
    </source>
</evidence>
<accession>A0A139XF37</accession>
<dbReference type="PANTHER" id="PTHR23221">
    <property type="entry name" value="GLYCOSYLPHOSPHATIDYLINOSITOL PHOSPHOLIPASE D"/>
    <property type="match status" value="1"/>
</dbReference>
<protein>
    <recommendedName>
        <fullName evidence="7">Integrin</fullName>
    </recommendedName>
</protein>
<dbReference type="SUPFAM" id="SSF69318">
    <property type="entry name" value="Integrin alpha N-terminal domain"/>
    <property type="match status" value="1"/>
</dbReference>
<keyword evidence="3" id="KW-0378">Hydrolase</keyword>
<dbReference type="InterPro" id="IPR028994">
    <property type="entry name" value="Integrin_alpha_N"/>
</dbReference>
<proteinExistence type="predicted"/>
<dbReference type="InterPro" id="IPR013517">
    <property type="entry name" value="FG-GAP"/>
</dbReference>
<evidence type="ECO:0000256" key="4">
    <source>
        <dbReference type="ARBA" id="ARBA00023180"/>
    </source>
</evidence>
<dbReference type="GO" id="GO:0016787">
    <property type="term" value="F:hydrolase activity"/>
    <property type="evidence" value="ECO:0007669"/>
    <property type="project" value="UniProtKB-KW"/>
</dbReference>
<evidence type="ECO:0000313" key="6">
    <source>
        <dbReference type="Proteomes" id="UP000076925"/>
    </source>
</evidence>
<sequence length="608" mass="63384">MSNSSVLNLFQTLDSTKGRYIFGGLNDQFGFSVSGIGDINGDGISDFAIGARYASSGTKDSAGYIQDDKFGKTYVIFGGTDKGLGSGNSIDLNSLNGTNGFVIVGTQGQERVGQSVSGAGDVNGDGIDDLIVGSYAKNIFEFTNPSTNQKDTLLSDGRAYVIFGKKGEFSPTLNLNEITTDKEYQTGLKETQNADYTKGFSIRSFFGNEQQGLVGFSVSSAGDIDKDGFDDLIVGAPGPNDTWGKNSTLPGEAWIVFGFNPNANYLKTETPADRERQFYKNLRVTYIDGITEKNRTGNSVSQAGDINGDGTPDLIIGARDANGNSGESYVVFGGKHIIPGYTQDSYASDSVKKSFDLKDLNGKNGFKIVGSSDSRSGWAVSGAGDVNGDGYDDLIIGVPYIKASPTNQDNPTNPNYSGNSYVVFGGKDGFPAVVDPSQFTSSLKGKGFVINGKNGGDGLGFSVSSAGDFNGDGIDDLLVGAPFADAESLFGDAGATYVIYGSKNIGANSSLDVSSLNGNNGFVINGTSSEDNLGWSVSSTGDVNKDGFDDLIVGAPELGKAYLIFGKATSASNLTISQASTDISTASIDVVSTSGFEGNLISVVNFLG</sequence>
<dbReference type="Pfam" id="PF01839">
    <property type="entry name" value="FG-GAP"/>
    <property type="match status" value="7"/>
</dbReference>
<dbReference type="RefSeq" id="WP_017750018.1">
    <property type="nucleotide sequence ID" value="NZ_KQ976354.1"/>
</dbReference>
<organism evidence="5 6">
    <name type="scientific">Scytonema hofmannii PCC 7110</name>
    <dbReference type="NCBI Taxonomy" id="128403"/>
    <lineage>
        <taxon>Bacteria</taxon>
        <taxon>Bacillati</taxon>
        <taxon>Cyanobacteriota</taxon>
        <taxon>Cyanophyceae</taxon>
        <taxon>Nostocales</taxon>
        <taxon>Scytonemataceae</taxon>
        <taxon>Scytonema</taxon>
    </lineage>
</organism>
<dbReference type="PROSITE" id="PS51470">
    <property type="entry name" value="FG_GAP"/>
    <property type="match status" value="2"/>
</dbReference>
<gene>
    <name evidence="5" type="ORF">WA1_14495</name>
</gene>
<dbReference type="AlphaFoldDB" id="A0A139XF37"/>
<dbReference type="EMBL" id="ANNX02000016">
    <property type="protein sequence ID" value="KYC43296.1"/>
    <property type="molecule type" value="Genomic_DNA"/>
</dbReference>
<dbReference type="Gene3D" id="2.130.10.130">
    <property type="entry name" value="Integrin alpha, N-terminal"/>
    <property type="match status" value="4"/>
</dbReference>
<evidence type="ECO:0000256" key="2">
    <source>
        <dbReference type="ARBA" id="ARBA00022737"/>
    </source>
</evidence>
<keyword evidence="4" id="KW-0325">Glycoprotein</keyword>
<dbReference type="SMART" id="SM00191">
    <property type="entry name" value="Int_alpha"/>
    <property type="match status" value="7"/>
</dbReference>
<name>A0A139XF37_9CYAN</name>
<dbReference type="OrthoDB" id="462884at2"/>
<reference evidence="5 6" key="1">
    <citation type="journal article" date="2013" name="Genome Biol. Evol.">
        <title>Genomes of Stigonematalean cyanobacteria (subsection V) and the evolution of oxygenic photosynthesis from prokaryotes to plastids.</title>
        <authorList>
            <person name="Dagan T."/>
            <person name="Roettger M."/>
            <person name="Stucken K."/>
            <person name="Landan G."/>
            <person name="Koch R."/>
            <person name="Major P."/>
            <person name="Gould S.B."/>
            <person name="Goremykin V.V."/>
            <person name="Rippka R."/>
            <person name="Tandeau de Marsac N."/>
            <person name="Gugger M."/>
            <person name="Lockhart P.J."/>
            <person name="Allen J.F."/>
            <person name="Brune I."/>
            <person name="Maus I."/>
            <person name="Puhler A."/>
            <person name="Martin W.F."/>
        </authorList>
    </citation>
    <scope>NUCLEOTIDE SEQUENCE [LARGE SCALE GENOMIC DNA]</scope>
    <source>
        <strain evidence="5 6">PCC 7110</strain>
    </source>
</reference>
<dbReference type="STRING" id="128403.WA1_14495"/>
<keyword evidence="2" id="KW-0677">Repeat</keyword>
<keyword evidence="6" id="KW-1185">Reference proteome</keyword>
<dbReference type="InterPro" id="IPR013519">
    <property type="entry name" value="Int_alpha_beta-p"/>
</dbReference>
<evidence type="ECO:0008006" key="7">
    <source>
        <dbReference type="Google" id="ProtNLM"/>
    </source>
</evidence>
<dbReference type="Proteomes" id="UP000076925">
    <property type="component" value="Unassembled WGS sequence"/>
</dbReference>
<dbReference type="PANTHER" id="PTHR23221:SF7">
    <property type="entry name" value="PHOSPHATIDYLINOSITOL-GLYCAN-SPECIFIC PHOSPHOLIPASE D"/>
    <property type="match status" value="1"/>
</dbReference>
<evidence type="ECO:0000256" key="1">
    <source>
        <dbReference type="ARBA" id="ARBA00022729"/>
    </source>
</evidence>
<evidence type="ECO:0000256" key="3">
    <source>
        <dbReference type="ARBA" id="ARBA00022801"/>
    </source>
</evidence>
<keyword evidence="1" id="KW-0732">Signal</keyword>
<comment type="caution">
    <text evidence="5">The sequence shown here is derived from an EMBL/GenBank/DDBJ whole genome shotgun (WGS) entry which is preliminary data.</text>
</comment>